<evidence type="ECO:0000256" key="8">
    <source>
        <dbReference type="SAM" id="MobiDB-lite"/>
    </source>
</evidence>
<comment type="subcellular location">
    <subcellularLocation>
        <location evidence="1">Endosome membrane</location>
    </subcellularLocation>
</comment>
<accession>A0A915DJN5</accession>
<keyword evidence="5" id="KW-0653">Protein transport</keyword>
<dbReference type="GO" id="GO:0015031">
    <property type="term" value="P:protein transport"/>
    <property type="evidence" value="ECO:0007669"/>
    <property type="project" value="UniProtKB-KW"/>
</dbReference>
<reference evidence="10" key="1">
    <citation type="submission" date="2022-11" db="UniProtKB">
        <authorList>
            <consortium name="WormBaseParasite"/>
        </authorList>
    </citation>
    <scope>IDENTIFICATION</scope>
</reference>
<name>A0A915DJN5_9BILA</name>
<comment type="similarity">
    <text evidence="2">Belongs to the SNF7 family.</text>
</comment>
<proteinExistence type="inferred from homology"/>
<evidence type="ECO:0000256" key="4">
    <source>
        <dbReference type="ARBA" id="ARBA00022753"/>
    </source>
</evidence>
<dbReference type="GO" id="GO:0005771">
    <property type="term" value="C:multivesicular body"/>
    <property type="evidence" value="ECO:0007669"/>
    <property type="project" value="TreeGrafter"/>
</dbReference>
<evidence type="ECO:0000256" key="2">
    <source>
        <dbReference type="ARBA" id="ARBA00006190"/>
    </source>
</evidence>
<dbReference type="PANTHER" id="PTHR22761:SF5">
    <property type="entry name" value="CHARGED MULTIVESICULAR BODY PROTEIN 6"/>
    <property type="match status" value="1"/>
</dbReference>
<dbReference type="InterPro" id="IPR005024">
    <property type="entry name" value="Snf7_fam"/>
</dbReference>
<evidence type="ECO:0000256" key="7">
    <source>
        <dbReference type="SAM" id="Coils"/>
    </source>
</evidence>
<sequence length="191" mass="22479">MEEDQAILALKMQRDDMKKAYKRYERNILKEKDMARKMLQEGRKDRALVILKRKRYQETLMDTIVGQLDQIERMVHQIEAAQLNKDVFRSLKQGNEALQILTKAFSIEDIEKIMDETREAAELQEEISSILSTKLTDDDLGKVDEEYEQMIQEQMPSVPDYQLETPEQKETSEKVKDKKEGKRERVLLPAT</sequence>
<feature type="coiled-coil region" evidence="7">
    <location>
        <begin position="7"/>
        <end position="41"/>
    </location>
</feature>
<dbReference type="WBParaSite" id="jg19958">
    <property type="protein sequence ID" value="jg19958"/>
    <property type="gene ID" value="jg19958"/>
</dbReference>
<feature type="region of interest" description="Disordered" evidence="8">
    <location>
        <begin position="153"/>
        <end position="191"/>
    </location>
</feature>
<feature type="compositionally biased region" description="Basic and acidic residues" evidence="8">
    <location>
        <begin position="166"/>
        <end position="191"/>
    </location>
</feature>
<dbReference type="GO" id="GO:0032511">
    <property type="term" value="P:late endosome to vacuole transport via multivesicular body sorting pathway"/>
    <property type="evidence" value="ECO:0007669"/>
    <property type="project" value="TreeGrafter"/>
</dbReference>
<evidence type="ECO:0000256" key="6">
    <source>
        <dbReference type="ARBA" id="ARBA00023136"/>
    </source>
</evidence>
<protein>
    <submittedName>
        <fullName evidence="10">Charged multivesicular body protein 6</fullName>
    </submittedName>
</protein>
<dbReference type="Gene3D" id="6.10.140.1230">
    <property type="match status" value="1"/>
</dbReference>
<evidence type="ECO:0000256" key="5">
    <source>
        <dbReference type="ARBA" id="ARBA00022927"/>
    </source>
</evidence>
<evidence type="ECO:0000313" key="9">
    <source>
        <dbReference type="Proteomes" id="UP000887574"/>
    </source>
</evidence>
<evidence type="ECO:0000256" key="3">
    <source>
        <dbReference type="ARBA" id="ARBA00022448"/>
    </source>
</evidence>
<dbReference type="GO" id="GO:0000815">
    <property type="term" value="C:ESCRT III complex"/>
    <property type="evidence" value="ECO:0007669"/>
    <property type="project" value="TreeGrafter"/>
</dbReference>
<keyword evidence="7" id="KW-0175">Coiled coil</keyword>
<dbReference type="AlphaFoldDB" id="A0A915DJN5"/>
<keyword evidence="9" id="KW-1185">Reference proteome</keyword>
<keyword evidence="3" id="KW-0813">Transport</keyword>
<dbReference type="PANTHER" id="PTHR22761">
    <property type="entry name" value="CHARGED MULTIVESICULAR BODY PROTEIN"/>
    <property type="match status" value="1"/>
</dbReference>
<evidence type="ECO:0000256" key="1">
    <source>
        <dbReference type="ARBA" id="ARBA00004608"/>
    </source>
</evidence>
<organism evidence="9 10">
    <name type="scientific">Ditylenchus dipsaci</name>
    <dbReference type="NCBI Taxonomy" id="166011"/>
    <lineage>
        <taxon>Eukaryota</taxon>
        <taxon>Metazoa</taxon>
        <taxon>Ecdysozoa</taxon>
        <taxon>Nematoda</taxon>
        <taxon>Chromadorea</taxon>
        <taxon>Rhabditida</taxon>
        <taxon>Tylenchina</taxon>
        <taxon>Tylenchomorpha</taxon>
        <taxon>Sphaerularioidea</taxon>
        <taxon>Anguinidae</taxon>
        <taxon>Anguininae</taxon>
        <taxon>Ditylenchus</taxon>
    </lineage>
</organism>
<dbReference type="Pfam" id="PF03357">
    <property type="entry name" value="Snf7"/>
    <property type="match status" value="1"/>
</dbReference>
<evidence type="ECO:0000313" key="10">
    <source>
        <dbReference type="WBParaSite" id="jg19958"/>
    </source>
</evidence>
<dbReference type="GO" id="GO:0006900">
    <property type="term" value="P:vesicle budding from membrane"/>
    <property type="evidence" value="ECO:0007669"/>
    <property type="project" value="TreeGrafter"/>
</dbReference>
<dbReference type="Proteomes" id="UP000887574">
    <property type="component" value="Unplaced"/>
</dbReference>
<keyword evidence="4" id="KW-0967">Endosome</keyword>
<keyword evidence="6" id="KW-0472">Membrane</keyword>